<dbReference type="AlphaFoldDB" id="A0A369KRT0"/>
<keyword evidence="3" id="KW-1185">Reference proteome</keyword>
<evidence type="ECO:0000256" key="1">
    <source>
        <dbReference type="SAM" id="Phobius"/>
    </source>
</evidence>
<name>A0A369KRT0_9BACT</name>
<reference evidence="2" key="1">
    <citation type="submission" date="2018-04" db="EMBL/GenBank/DDBJ databases">
        <title>Draft genome sequence of the Candidatus Spirobacillus cienkowskii, a pathogen of freshwater Daphnia species, reconstructed from hemolymph metagenomic reads.</title>
        <authorList>
            <person name="Bresciani L."/>
            <person name="Lemos L.N."/>
            <person name="Wale N."/>
            <person name="Lin J.Y."/>
            <person name="Fernandes G.R."/>
            <person name="Duffy M.A."/>
            <person name="Rodrigues J.M."/>
        </authorList>
    </citation>
    <scope>NUCLEOTIDE SEQUENCE [LARGE SCALE GENOMIC DNA]</scope>
    <source>
        <strain evidence="2">Binning01</strain>
    </source>
</reference>
<dbReference type="Proteomes" id="UP000253934">
    <property type="component" value="Unassembled WGS sequence"/>
</dbReference>
<evidence type="ECO:0000313" key="3">
    <source>
        <dbReference type="Proteomes" id="UP000253934"/>
    </source>
</evidence>
<evidence type="ECO:0000313" key="2">
    <source>
        <dbReference type="EMBL" id="RDB36448.1"/>
    </source>
</evidence>
<proteinExistence type="predicted"/>
<keyword evidence="1" id="KW-0472">Membrane</keyword>
<sequence>MATLLKYVFLFFVFGLIWFMIFSIKVSKNATIFLVLQRELNTEPSRGDSANKKEIDRDRVIYAISKAFDE</sequence>
<dbReference type="EMBL" id="QOVW01000060">
    <property type="protein sequence ID" value="RDB36448.1"/>
    <property type="molecule type" value="Genomic_DNA"/>
</dbReference>
<keyword evidence="1" id="KW-0812">Transmembrane</keyword>
<feature type="transmembrane region" description="Helical" evidence="1">
    <location>
        <begin position="6"/>
        <end position="24"/>
    </location>
</feature>
<gene>
    <name evidence="2" type="ORF">DCC88_04785</name>
</gene>
<comment type="caution">
    <text evidence="2">The sequence shown here is derived from an EMBL/GenBank/DDBJ whole genome shotgun (WGS) entry which is preliminary data.</text>
</comment>
<protein>
    <submittedName>
        <fullName evidence="2">Uncharacterized protein</fullName>
    </submittedName>
</protein>
<keyword evidence="1" id="KW-1133">Transmembrane helix</keyword>
<organism evidence="2 3">
    <name type="scientific">Spirobacillus cienkowskii</name>
    <dbReference type="NCBI Taxonomy" id="495820"/>
    <lineage>
        <taxon>Bacteria</taxon>
        <taxon>Pseudomonadati</taxon>
        <taxon>Bdellovibrionota</taxon>
        <taxon>Oligoflexia</taxon>
        <taxon>Silvanigrellales</taxon>
        <taxon>Spirobacillus</taxon>
    </lineage>
</organism>
<accession>A0A369KRT0</accession>